<evidence type="ECO:0008006" key="6">
    <source>
        <dbReference type="Google" id="ProtNLM"/>
    </source>
</evidence>
<dbReference type="InterPro" id="IPR050100">
    <property type="entry name" value="TRAFAC_GTPase_members"/>
</dbReference>
<feature type="compositionally biased region" description="Low complexity" evidence="3">
    <location>
        <begin position="18"/>
        <end position="28"/>
    </location>
</feature>
<protein>
    <recommendedName>
        <fullName evidence="6">Tr-type G domain-containing protein</fullName>
    </recommendedName>
</protein>
<dbReference type="PANTHER" id="PTHR23115">
    <property type="entry name" value="TRANSLATION FACTOR"/>
    <property type="match status" value="1"/>
</dbReference>
<name>A0AAV4TK41_CAEEX</name>
<dbReference type="InterPro" id="IPR027417">
    <property type="entry name" value="P-loop_NTPase"/>
</dbReference>
<accession>A0AAV4TK41</accession>
<dbReference type="Gene3D" id="3.40.50.300">
    <property type="entry name" value="P-loop containing nucleotide triphosphate hydrolases"/>
    <property type="match status" value="1"/>
</dbReference>
<feature type="region of interest" description="Disordered" evidence="3">
    <location>
        <begin position="1"/>
        <end position="28"/>
    </location>
</feature>
<sequence>MPENSDKTDSNIVGHINSGKSTTTGHWSSTTSHLIYKCGGIDKRTVKKLEKEFQEKFRYVFYNSVCTL</sequence>
<gene>
    <name evidence="4" type="ORF">CEXT_141091</name>
</gene>
<evidence type="ECO:0000256" key="2">
    <source>
        <dbReference type="ARBA" id="ARBA00023134"/>
    </source>
</evidence>
<keyword evidence="1" id="KW-0547">Nucleotide-binding</keyword>
<organism evidence="4 5">
    <name type="scientific">Caerostris extrusa</name>
    <name type="common">Bark spider</name>
    <name type="synonym">Caerostris bankana</name>
    <dbReference type="NCBI Taxonomy" id="172846"/>
    <lineage>
        <taxon>Eukaryota</taxon>
        <taxon>Metazoa</taxon>
        <taxon>Ecdysozoa</taxon>
        <taxon>Arthropoda</taxon>
        <taxon>Chelicerata</taxon>
        <taxon>Arachnida</taxon>
        <taxon>Araneae</taxon>
        <taxon>Araneomorphae</taxon>
        <taxon>Entelegynae</taxon>
        <taxon>Araneoidea</taxon>
        <taxon>Araneidae</taxon>
        <taxon>Caerostris</taxon>
    </lineage>
</organism>
<evidence type="ECO:0000313" key="5">
    <source>
        <dbReference type="Proteomes" id="UP001054945"/>
    </source>
</evidence>
<dbReference type="AlphaFoldDB" id="A0AAV4TK41"/>
<dbReference type="GO" id="GO:0005525">
    <property type="term" value="F:GTP binding"/>
    <property type="evidence" value="ECO:0007669"/>
    <property type="project" value="UniProtKB-KW"/>
</dbReference>
<evidence type="ECO:0000313" key="4">
    <source>
        <dbReference type="EMBL" id="GIY46480.1"/>
    </source>
</evidence>
<dbReference type="EMBL" id="BPLR01011423">
    <property type="protein sequence ID" value="GIY46480.1"/>
    <property type="molecule type" value="Genomic_DNA"/>
</dbReference>
<keyword evidence="2" id="KW-0342">GTP-binding</keyword>
<evidence type="ECO:0000256" key="1">
    <source>
        <dbReference type="ARBA" id="ARBA00022741"/>
    </source>
</evidence>
<comment type="caution">
    <text evidence="4">The sequence shown here is derived from an EMBL/GenBank/DDBJ whole genome shotgun (WGS) entry which is preliminary data.</text>
</comment>
<reference evidence="4 5" key="1">
    <citation type="submission" date="2021-06" db="EMBL/GenBank/DDBJ databases">
        <title>Caerostris extrusa draft genome.</title>
        <authorList>
            <person name="Kono N."/>
            <person name="Arakawa K."/>
        </authorList>
    </citation>
    <scope>NUCLEOTIDE SEQUENCE [LARGE SCALE GENOMIC DNA]</scope>
</reference>
<keyword evidence="5" id="KW-1185">Reference proteome</keyword>
<evidence type="ECO:0000256" key="3">
    <source>
        <dbReference type="SAM" id="MobiDB-lite"/>
    </source>
</evidence>
<proteinExistence type="predicted"/>
<dbReference type="Proteomes" id="UP001054945">
    <property type="component" value="Unassembled WGS sequence"/>
</dbReference>